<evidence type="ECO:0000256" key="4">
    <source>
        <dbReference type="ARBA" id="ARBA00022989"/>
    </source>
</evidence>
<dbReference type="PANTHER" id="PTHR23501:SF195">
    <property type="entry name" value="PEP5"/>
    <property type="match status" value="1"/>
</dbReference>
<sequence length="185" mass="20971">MSATLGPPICQTSDYWGQRWFIVVILVFLIVGSVIIARATFVGAVLIKDCHEGFRIFWYINTGLITVSAVITRFLYRPPPRPLQVLLKLKDKLGKLDWEGYVLLTTGITLFSIALTWSDNSSSWKDSHVLAHFIISALLLIALVFYDTDLKEDGMFHHELFRKDRNISLALVSIFAEGIGFYCIN</sequence>
<keyword evidence="5 6" id="KW-0472">Membrane</keyword>
<keyword evidence="8" id="KW-1185">Reference proteome</keyword>
<dbReference type="EMBL" id="KZ613938">
    <property type="protein sequence ID" value="PMD47218.1"/>
    <property type="molecule type" value="Genomic_DNA"/>
</dbReference>
<dbReference type="Proteomes" id="UP000235786">
    <property type="component" value="Unassembled WGS sequence"/>
</dbReference>
<accession>A0A2J6S8X5</accession>
<dbReference type="Pfam" id="PF06609">
    <property type="entry name" value="TRI12"/>
    <property type="match status" value="1"/>
</dbReference>
<gene>
    <name evidence="7" type="ORF">L207DRAFT_576011</name>
</gene>
<dbReference type="GO" id="GO:0022857">
    <property type="term" value="F:transmembrane transporter activity"/>
    <property type="evidence" value="ECO:0007669"/>
    <property type="project" value="InterPro"/>
</dbReference>
<comment type="subcellular location">
    <subcellularLocation>
        <location evidence="1">Membrane</location>
        <topology evidence="1">Multi-pass membrane protein</topology>
    </subcellularLocation>
</comment>
<evidence type="ECO:0000256" key="2">
    <source>
        <dbReference type="ARBA" id="ARBA00022448"/>
    </source>
</evidence>
<keyword evidence="3 6" id="KW-0812">Transmembrane</keyword>
<protein>
    <submittedName>
        <fullName evidence="7">Uncharacterized protein</fullName>
    </submittedName>
</protein>
<dbReference type="InterPro" id="IPR036259">
    <property type="entry name" value="MFS_trans_sf"/>
</dbReference>
<evidence type="ECO:0000313" key="7">
    <source>
        <dbReference type="EMBL" id="PMD47218.1"/>
    </source>
</evidence>
<dbReference type="AlphaFoldDB" id="A0A2J6S8X5"/>
<dbReference type="SUPFAM" id="SSF103473">
    <property type="entry name" value="MFS general substrate transporter"/>
    <property type="match status" value="1"/>
</dbReference>
<name>A0A2J6S8X5_HYAVF</name>
<feature type="transmembrane region" description="Helical" evidence="6">
    <location>
        <begin position="56"/>
        <end position="76"/>
    </location>
</feature>
<feature type="transmembrane region" description="Helical" evidence="6">
    <location>
        <begin position="20"/>
        <end position="47"/>
    </location>
</feature>
<evidence type="ECO:0000256" key="6">
    <source>
        <dbReference type="SAM" id="Phobius"/>
    </source>
</evidence>
<evidence type="ECO:0000313" key="8">
    <source>
        <dbReference type="Proteomes" id="UP000235786"/>
    </source>
</evidence>
<reference evidence="7 8" key="1">
    <citation type="submission" date="2016-04" db="EMBL/GenBank/DDBJ databases">
        <title>A degradative enzymes factory behind the ericoid mycorrhizal symbiosis.</title>
        <authorList>
            <consortium name="DOE Joint Genome Institute"/>
            <person name="Martino E."/>
            <person name="Morin E."/>
            <person name="Grelet G."/>
            <person name="Kuo A."/>
            <person name="Kohler A."/>
            <person name="Daghino S."/>
            <person name="Barry K."/>
            <person name="Choi C."/>
            <person name="Cichocki N."/>
            <person name="Clum A."/>
            <person name="Copeland A."/>
            <person name="Hainaut M."/>
            <person name="Haridas S."/>
            <person name="Labutti K."/>
            <person name="Lindquist E."/>
            <person name="Lipzen A."/>
            <person name="Khouja H.-R."/>
            <person name="Murat C."/>
            <person name="Ohm R."/>
            <person name="Olson A."/>
            <person name="Spatafora J."/>
            <person name="Veneault-Fourrey C."/>
            <person name="Henrissat B."/>
            <person name="Grigoriev I."/>
            <person name="Martin F."/>
            <person name="Perotto S."/>
        </authorList>
    </citation>
    <scope>NUCLEOTIDE SEQUENCE [LARGE SCALE GENOMIC DNA]</scope>
    <source>
        <strain evidence="7 8">F</strain>
    </source>
</reference>
<feature type="transmembrane region" description="Helical" evidence="6">
    <location>
        <begin position="166"/>
        <end position="184"/>
    </location>
</feature>
<keyword evidence="2" id="KW-0813">Transport</keyword>
<dbReference type="GO" id="GO:0005886">
    <property type="term" value="C:plasma membrane"/>
    <property type="evidence" value="ECO:0007669"/>
    <property type="project" value="TreeGrafter"/>
</dbReference>
<evidence type="ECO:0000256" key="1">
    <source>
        <dbReference type="ARBA" id="ARBA00004141"/>
    </source>
</evidence>
<organism evidence="7 8">
    <name type="scientific">Hyaloscypha variabilis (strain UAMH 11265 / GT02V1 / F)</name>
    <name type="common">Meliniomyces variabilis</name>
    <dbReference type="NCBI Taxonomy" id="1149755"/>
    <lineage>
        <taxon>Eukaryota</taxon>
        <taxon>Fungi</taxon>
        <taxon>Dikarya</taxon>
        <taxon>Ascomycota</taxon>
        <taxon>Pezizomycotina</taxon>
        <taxon>Leotiomycetes</taxon>
        <taxon>Helotiales</taxon>
        <taxon>Hyaloscyphaceae</taxon>
        <taxon>Hyaloscypha</taxon>
        <taxon>Hyaloscypha variabilis</taxon>
    </lineage>
</organism>
<proteinExistence type="predicted"/>
<feature type="transmembrane region" description="Helical" evidence="6">
    <location>
        <begin position="129"/>
        <end position="146"/>
    </location>
</feature>
<feature type="transmembrane region" description="Helical" evidence="6">
    <location>
        <begin position="96"/>
        <end position="117"/>
    </location>
</feature>
<evidence type="ECO:0000256" key="3">
    <source>
        <dbReference type="ARBA" id="ARBA00022692"/>
    </source>
</evidence>
<dbReference type="InterPro" id="IPR010573">
    <property type="entry name" value="MFS_Str1/Tri12-like"/>
</dbReference>
<keyword evidence="4 6" id="KW-1133">Transmembrane helix</keyword>
<evidence type="ECO:0000256" key="5">
    <source>
        <dbReference type="ARBA" id="ARBA00023136"/>
    </source>
</evidence>
<dbReference type="PANTHER" id="PTHR23501">
    <property type="entry name" value="MAJOR FACILITATOR SUPERFAMILY"/>
    <property type="match status" value="1"/>
</dbReference>